<evidence type="ECO:0000256" key="9">
    <source>
        <dbReference type="ARBA" id="ARBA00040743"/>
    </source>
</evidence>
<evidence type="ECO:0000256" key="10">
    <source>
        <dbReference type="ARBA" id="ARBA00042775"/>
    </source>
</evidence>
<name>A0A3B0R9T7_9ZZZZ</name>
<dbReference type="GO" id="GO:0005886">
    <property type="term" value="C:plasma membrane"/>
    <property type="evidence" value="ECO:0007669"/>
    <property type="project" value="UniProtKB-SubCell"/>
</dbReference>
<dbReference type="SUPFAM" id="SSF109998">
    <property type="entry name" value="Triger factor/SurA peptide-binding domain-like"/>
    <property type="match status" value="1"/>
</dbReference>
<dbReference type="InterPro" id="IPR000297">
    <property type="entry name" value="PPIase_PpiC"/>
</dbReference>
<dbReference type="EMBL" id="UOEC01000071">
    <property type="protein sequence ID" value="VAV90054.1"/>
    <property type="molecule type" value="Genomic_DNA"/>
</dbReference>
<evidence type="ECO:0000256" key="11">
    <source>
        <dbReference type="SAM" id="Phobius"/>
    </source>
</evidence>
<dbReference type="Pfam" id="PF13145">
    <property type="entry name" value="Rotamase_2"/>
    <property type="match status" value="1"/>
</dbReference>
<evidence type="ECO:0000256" key="2">
    <source>
        <dbReference type="ARBA" id="ARBA00022475"/>
    </source>
</evidence>
<feature type="transmembrane region" description="Helical" evidence="11">
    <location>
        <begin position="12"/>
        <end position="31"/>
    </location>
</feature>
<gene>
    <name evidence="13" type="ORF">MNBD_ALPHA08-1659</name>
</gene>
<evidence type="ECO:0000256" key="5">
    <source>
        <dbReference type="ARBA" id="ARBA00022989"/>
    </source>
</evidence>
<dbReference type="Gene3D" id="3.10.50.40">
    <property type="match status" value="1"/>
</dbReference>
<dbReference type="InterPro" id="IPR052029">
    <property type="entry name" value="PpiD_chaperone"/>
</dbReference>
<evidence type="ECO:0000256" key="1">
    <source>
        <dbReference type="ARBA" id="ARBA00004382"/>
    </source>
</evidence>
<evidence type="ECO:0000256" key="3">
    <source>
        <dbReference type="ARBA" id="ARBA00022519"/>
    </source>
</evidence>
<accession>A0A3B0R9T7</accession>
<dbReference type="GO" id="GO:0003755">
    <property type="term" value="F:peptidyl-prolyl cis-trans isomerase activity"/>
    <property type="evidence" value="ECO:0007669"/>
    <property type="project" value="InterPro"/>
</dbReference>
<sequence length="634" mass="69707">MLTAMRGATGGIIAKTFLVLLAGSFAVWGVADVFTGPNDQVLAKIGKREVSALEFRRFFDQRLQQLNRTSGQLVTMQQARQIGLDRQLLGDMLRSATLDEQASKLKMSLSDDFVAKQVADNPAYKDANGNFSAGSLQQSLYNAGVTEEQFISNERNNLLRSTITAAISEGLEAPKMLVRLMAEQASEKRDASYFTISAEGIDVGEPTDKQIEEFYNKNKSRFAVPERRTFETLSVTSAQLGQATQISEEQLKASYERQKSRFGSPETRTIEQIPFPDVTAATTALKRIREGASFAAIAKEKGLSEKDMLFGTFRQGEVPDPLVGVAAFELKEGEVSDLVSGRISIFLIRVTKITPEVVKPLAEVRDELIKTIQSEAGRDEILSVRDKVEDERGGGAPFKEIARSLKLTYKITPAVNRAGMDDAGNLVTDIPNLQQVLQAGYESDVGFEIDPIATDDDGFVWLSVQEVVPAHIQALKDAKDKATDLWKAEQLRQALKKKAESFVQRANEGAKFEEIAKEAGVEIKKELGISRRVASAQFDGGAVLASFSVPVDKVTFSINPDGNSAKVIALSPVLAPPYDPSSAEVKEIETQLRTLVNNDVFASYMVELQKSVGVEIRQEAWTRVFQNRIPTNHQ</sequence>
<dbReference type="PANTHER" id="PTHR47529">
    <property type="entry name" value="PEPTIDYL-PROLYL CIS-TRANS ISOMERASE D"/>
    <property type="match status" value="1"/>
</dbReference>
<keyword evidence="13" id="KW-0413">Isomerase</keyword>
<reference evidence="13" key="1">
    <citation type="submission" date="2018-06" db="EMBL/GenBank/DDBJ databases">
        <authorList>
            <person name="Zhirakovskaya E."/>
        </authorList>
    </citation>
    <scope>NUCLEOTIDE SEQUENCE</scope>
</reference>
<dbReference type="Pfam" id="PF13624">
    <property type="entry name" value="SurA_N_3"/>
    <property type="match status" value="1"/>
</dbReference>
<evidence type="ECO:0000313" key="13">
    <source>
        <dbReference type="EMBL" id="VAV90054.1"/>
    </source>
</evidence>
<feature type="domain" description="PpiC" evidence="12">
    <location>
        <begin position="246"/>
        <end position="366"/>
    </location>
</feature>
<dbReference type="InterPro" id="IPR046357">
    <property type="entry name" value="PPIase_dom_sf"/>
</dbReference>
<proteinExistence type="inferred from homology"/>
<protein>
    <recommendedName>
        <fullName evidence="9">Periplasmic chaperone PpiD</fullName>
    </recommendedName>
    <alternativeName>
        <fullName evidence="10">Periplasmic folding chaperone</fullName>
    </alternativeName>
</protein>
<dbReference type="Gene3D" id="1.10.4030.10">
    <property type="entry name" value="Porin chaperone SurA, peptide-binding domain"/>
    <property type="match status" value="1"/>
</dbReference>
<keyword evidence="7" id="KW-0143">Chaperone</keyword>
<evidence type="ECO:0000256" key="7">
    <source>
        <dbReference type="ARBA" id="ARBA00023186"/>
    </source>
</evidence>
<dbReference type="PANTHER" id="PTHR47529:SF1">
    <property type="entry name" value="PERIPLASMIC CHAPERONE PPID"/>
    <property type="match status" value="1"/>
</dbReference>
<keyword evidence="6 11" id="KW-0472">Membrane</keyword>
<evidence type="ECO:0000256" key="6">
    <source>
        <dbReference type="ARBA" id="ARBA00023136"/>
    </source>
</evidence>
<keyword evidence="5 11" id="KW-1133">Transmembrane helix</keyword>
<comment type="subcellular location">
    <subcellularLocation>
        <location evidence="1">Cell inner membrane</location>
        <topology evidence="1">Single-pass type II membrane protein</topology>
        <orientation evidence="1">Periplasmic side</orientation>
    </subcellularLocation>
</comment>
<dbReference type="SUPFAM" id="SSF54534">
    <property type="entry name" value="FKBP-like"/>
    <property type="match status" value="1"/>
</dbReference>
<evidence type="ECO:0000259" key="12">
    <source>
        <dbReference type="Pfam" id="PF13145"/>
    </source>
</evidence>
<evidence type="ECO:0000256" key="8">
    <source>
        <dbReference type="ARBA" id="ARBA00038408"/>
    </source>
</evidence>
<dbReference type="AlphaFoldDB" id="A0A3B0R9T7"/>
<organism evidence="13">
    <name type="scientific">hydrothermal vent metagenome</name>
    <dbReference type="NCBI Taxonomy" id="652676"/>
    <lineage>
        <taxon>unclassified sequences</taxon>
        <taxon>metagenomes</taxon>
        <taxon>ecological metagenomes</taxon>
    </lineage>
</organism>
<dbReference type="InterPro" id="IPR027304">
    <property type="entry name" value="Trigger_fact/SurA_dom_sf"/>
</dbReference>
<keyword evidence="2" id="KW-1003">Cell membrane</keyword>
<keyword evidence="4 11" id="KW-0812">Transmembrane</keyword>
<keyword evidence="3" id="KW-0997">Cell inner membrane</keyword>
<comment type="similarity">
    <text evidence="8">Belongs to the PpiD chaperone family.</text>
</comment>
<evidence type="ECO:0000256" key="4">
    <source>
        <dbReference type="ARBA" id="ARBA00022692"/>
    </source>
</evidence>